<evidence type="ECO:0000313" key="2">
    <source>
        <dbReference type="Proteomes" id="UP000828390"/>
    </source>
</evidence>
<evidence type="ECO:0000313" key="1">
    <source>
        <dbReference type="EMBL" id="KAH3807346.1"/>
    </source>
</evidence>
<dbReference type="SUPFAM" id="SSF51101">
    <property type="entry name" value="Mannose-binding lectins"/>
    <property type="match status" value="1"/>
</dbReference>
<gene>
    <name evidence="1" type="ORF">DPMN_135684</name>
</gene>
<dbReference type="EMBL" id="JAIWYP010000006">
    <property type="protein sequence ID" value="KAH3807346.1"/>
    <property type="molecule type" value="Genomic_DNA"/>
</dbReference>
<dbReference type="AlphaFoldDB" id="A0A9D4FZM1"/>
<dbReference type="Proteomes" id="UP000828390">
    <property type="component" value="Unassembled WGS sequence"/>
</dbReference>
<protein>
    <submittedName>
        <fullName evidence="1">Uncharacterized protein</fullName>
    </submittedName>
</protein>
<sequence>MEYLSPAEDVNTDHFTDNNALEGSGGEPFTFIKLDERAALKKIQVWKIPRTIRGVEVWMTDGSSYLVGYREGVSKEFRFESGEPITRINIKTSLQERWNWKDWDLSMDHRLGAIVFETDRHRKWEISSSPEFLLKDGE</sequence>
<name>A0A9D4FZM1_DREPO</name>
<reference evidence="1" key="1">
    <citation type="journal article" date="2019" name="bioRxiv">
        <title>The Genome of the Zebra Mussel, Dreissena polymorpha: A Resource for Invasive Species Research.</title>
        <authorList>
            <person name="McCartney M.A."/>
            <person name="Auch B."/>
            <person name="Kono T."/>
            <person name="Mallez S."/>
            <person name="Zhang Y."/>
            <person name="Obille A."/>
            <person name="Becker A."/>
            <person name="Abrahante J.E."/>
            <person name="Garbe J."/>
            <person name="Badalamenti J.P."/>
            <person name="Herman A."/>
            <person name="Mangelson H."/>
            <person name="Liachko I."/>
            <person name="Sullivan S."/>
            <person name="Sone E.D."/>
            <person name="Koren S."/>
            <person name="Silverstein K.A.T."/>
            <person name="Beckman K.B."/>
            <person name="Gohl D.M."/>
        </authorList>
    </citation>
    <scope>NUCLEOTIDE SEQUENCE</scope>
    <source>
        <strain evidence="1">Duluth1</strain>
        <tissue evidence="1">Whole animal</tissue>
    </source>
</reference>
<proteinExistence type="predicted"/>
<dbReference type="Gene3D" id="2.100.10.30">
    <property type="entry name" value="Jacalin-like lectin domain"/>
    <property type="match status" value="1"/>
</dbReference>
<keyword evidence="2" id="KW-1185">Reference proteome</keyword>
<dbReference type="InterPro" id="IPR036404">
    <property type="entry name" value="Jacalin-like_lectin_dom_sf"/>
</dbReference>
<organism evidence="1 2">
    <name type="scientific">Dreissena polymorpha</name>
    <name type="common">Zebra mussel</name>
    <name type="synonym">Mytilus polymorpha</name>
    <dbReference type="NCBI Taxonomy" id="45954"/>
    <lineage>
        <taxon>Eukaryota</taxon>
        <taxon>Metazoa</taxon>
        <taxon>Spiralia</taxon>
        <taxon>Lophotrochozoa</taxon>
        <taxon>Mollusca</taxon>
        <taxon>Bivalvia</taxon>
        <taxon>Autobranchia</taxon>
        <taxon>Heteroconchia</taxon>
        <taxon>Euheterodonta</taxon>
        <taxon>Imparidentia</taxon>
        <taxon>Neoheterodontei</taxon>
        <taxon>Myida</taxon>
        <taxon>Dreissenoidea</taxon>
        <taxon>Dreissenidae</taxon>
        <taxon>Dreissena</taxon>
    </lineage>
</organism>
<reference evidence="1" key="2">
    <citation type="submission" date="2020-11" db="EMBL/GenBank/DDBJ databases">
        <authorList>
            <person name="McCartney M.A."/>
            <person name="Auch B."/>
            <person name="Kono T."/>
            <person name="Mallez S."/>
            <person name="Becker A."/>
            <person name="Gohl D.M."/>
            <person name="Silverstein K.A.T."/>
            <person name="Koren S."/>
            <person name="Bechman K.B."/>
            <person name="Herman A."/>
            <person name="Abrahante J.E."/>
            <person name="Garbe J."/>
        </authorList>
    </citation>
    <scope>NUCLEOTIDE SEQUENCE</scope>
    <source>
        <strain evidence="1">Duluth1</strain>
        <tissue evidence="1">Whole animal</tissue>
    </source>
</reference>
<comment type="caution">
    <text evidence="1">The sequence shown here is derived from an EMBL/GenBank/DDBJ whole genome shotgun (WGS) entry which is preliminary data.</text>
</comment>
<accession>A0A9D4FZM1</accession>